<feature type="compositionally biased region" description="Basic residues" evidence="1">
    <location>
        <begin position="102"/>
        <end position="114"/>
    </location>
</feature>
<dbReference type="AlphaFoldDB" id="A0AAN9R4V0"/>
<dbReference type="EMBL" id="JAYMYQ010000001">
    <property type="protein sequence ID" value="KAK7362405.1"/>
    <property type="molecule type" value="Genomic_DNA"/>
</dbReference>
<sequence length="130" mass="14984">MRTMWRRRLLLYTLCDMLNNGKEACMDNPGIATSKFVEPQPLIIAVSAWDEKKYGVRNLVSCLAQVVSPIHVHTEGVGKNMMEEKGKEKRRRKGTAPTNHDRKLRTRRKSRTHRLATDSLPKRIPVKTMT</sequence>
<gene>
    <name evidence="2" type="ORF">VNO77_04516</name>
</gene>
<dbReference type="Proteomes" id="UP001367508">
    <property type="component" value="Unassembled WGS sequence"/>
</dbReference>
<feature type="region of interest" description="Disordered" evidence="1">
    <location>
        <begin position="79"/>
        <end position="130"/>
    </location>
</feature>
<keyword evidence="3" id="KW-1185">Reference proteome</keyword>
<evidence type="ECO:0000313" key="2">
    <source>
        <dbReference type="EMBL" id="KAK7362405.1"/>
    </source>
</evidence>
<name>A0AAN9R4V0_CANGL</name>
<evidence type="ECO:0000313" key="3">
    <source>
        <dbReference type="Proteomes" id="UP001367508"/>
    </source>
</evidence>
<proteinExistence type="predicted"/>
<reference evidence="2 3" key="1">
    <citation type="submission" date="2024-01" db="EMBL/GenBank/DDBJ databases">
        <title>The genomes of 5 underutilized Papilionoideae crops provide insights into root nodulation and disease resistanc.</title>
        <authorList>
            <person name="Jiang F."/>
        </authorList>
    </citation>
    <scope>NUCLEOTIDE SEQUENCE [LARGE SCALE GENOMIC DNA]</scope>
    <source>
        <strain evidence="2">LVBAO_FW01</strain>
        <tissue evidence="2">Leaves</tissue>
    </source>
</reference>
<organism evidence="2 3">
    <name type="scientific">Canavalia gladiata</name>
    <name type="common">Sword bean</name>
    <name type="synonym">Dolichos gladiatus</name>
    <dbReference type="NCBI Taxonomy" id="3824"/>
    <lineage>
        <taxon>Eukaryota</taxon>
        <taxon>Viridiplantae</taxon>
        <taxon>Streptophyta</taxon>
        <taxon>Embryophyta</taxon>
        <taxon>Tracheophyta</taxon>
        <taxon>Spermatophyta</taxon>
        <taxon>Magnoliopsida</taxon>
        <taxon>eudicotyledons</taxon>
        <taxon>Gunneridae</taxon>
        <taxon>Pentapetalae</taxon>
        <taxon>rosids</taxon>
        <taxon>fabids</taxon>
        <taxon>Fabales</taxon>
        <taxon>Fabaceae</taxon>
        <taxon>Papilionoideae</taxon>
        <taxon>50 kb inversion clade</taxon>
        <taxon>NPAAA clade</taxon>
        <taxon>indigoferoid/millettioid clade</taxon>
        <taxon>Phaseoleae</taxon>
        <taxon>Canavalia</taxon>
    </lineage>
</organism>
<protein>
    <submittedName>
        <fullName evidence="2">Uncharacterized protein</fullName>
    </submittedName>
</protein>
<evidence type="ECO:0000256" key="1">
    <source>
        <dbReference type="SAM" id="MobiDB-lite"/>
    </source>
</evidence>
<comment type="caution">
    <text evidence="2">The sequence shown here is derived from an EMBL/GenBank/DDBJ whole genome shotgun (WGS) entry which is preliminary data.</text>
</comment>
<accession>A0AAN9R4V0</accession>